<accession>A0AAD9QKW5</accession>
<evidence type="ECO:0000313" key="4">
    <source>
        <dbReference type="EMBL" id="KAK2563175.1"/>
    </source>
</evidence>
<dbReference type="InterPro" id="IPR037357">
    <property type="entry name" value="COMMD5"/>
</dbReference>
<gene>
    <name evidence="4" type="ORF">P5673_013527</name>
</gene>
<evidence type="ECO:0000313" key="5">
    <source>
        <dbReference type="Proteomes" id="UP001249851"/>
    </source>
</evidence>
<dbReference type="AlphaFoldDB" id="A0AAD9QKW5"/>
<evidence type="ECO:0000259" key="3">
    <source>
        <dbReference type="PROSITE" id="PS51269"/>
    </source>
</evidence>
<comment type="caution">
    <text evidence="4">The sequence shown here is derived from an EMBL/GenBank/DDBJ whole genome shotgun (WGS) entry which is preliminary data.</text>
</comment>
<protein>
    <recommendedName>
        <fullName evidence="1">COMM domain-containing protein 5</fullName>
    </recommendedName>
</protein>
<evidence type="ECO:0000256" key="2">
    <source>
        <dbReference type="ARBA" id="ARBA00093452"/>
    </source>
</evidence>
<sequence length="218" mass="24730">MARDRASSAIPLTEDTLFVGPRIPDEIRRMIPHVTSIDKALFRKILHLIVSVFEGKLPDEGWLQKIQSDVVTEEILSCLYSGLYSLLRSALRLPLTSLKPERFKADLVLLKIPAELIPDLSSIVFGDKRSAFDAASLCNRSHLPSLDSLRWRVDVAISTSALNRVLEPTVLMELKLSNGKIHTFEVPSSKFHELRYHVAYVLKEMEDIEKKNILKIQD</sequence>
<dbReference type="EMBL" id="JARQWQ010000026">
    <property type="protein sequence ID" value="KAK2563175.1"/>
    <property type="molecule type" value="Genomic_DNA"/>
</dbReference>
<comment type="similarity">
    <text evidence="2">Belongs to the COMM domain-containing protein 5 family.</text>
</comment>
<reference evidence="4" key="1">
    <citation type="journal article" date="2023" name="G3 (Bethesda)">
        <title>Whole genome assembly and annotation of the endangered Caribbean coral Acropora cervicornis.</title>
        <authorList>
            <person name="Selwyn J.D."/>
            <person name="Vollmer S.V."/>
        </authorList>
    </citation>
    <scope>NUCLEOTIDE SEQUENCE</scope>
    <source>
        <strain evidence="4">K2</strain>
    </source>
</reference>
<dbReference type="Proteomes" id="UP001249851">
    <property type="component" value="Unassembled WGS sequence"/>
</dbReference>
<feature type="domain" description="COMM" evidence="3">
    <location>
        <begin position="145"/>
        <end position="209"/>
    </location>
</feature>
<dbReference type="PANTHER" id="PTHR15666">
    <property type="entry name" value="COMM DOMAIN CONTAINING PROTEIN 5"/>
    <property type="match status" value="1"/>
</dbReference>
<keyword evidence="5" id="KW-1185">Reference proteome</keyword>
<proteinExistence type="inferred from homology"/>
<dbReference type="PROSITE" id="PS51269">
    <property type="entry name" value="COMM"/>
    <property type="match status" value="1"/>
</dbReference>
<dbReference type="Pfam" id="PF07258">
    <property type="entry name" value="COMM_domain"/>
    <property type="match status" value="1"/>
</dbReference>
<evidence type="ECO:0000256" key="1">
    <source>
        <dbReference type="ARBA" id="ARBA00016556"/>
    </source>
</evidence>
<reference evidence="4" key="2">
    <citation type="journal article" date="2023" name="Science">
        <title>Genomic signatures of disease resistance in endangered staghorn corals.</title>
        <authorList>
            <person name="Vollmer S.V."/>
            <person name="Selwyn J.D."/>
            <person name="Despard B.A."/>
            <person name="Roesel C.L."/>
        </authorList>
    </citation>
    <scope>NUCLEOTIDE SEQUENCE</scope>
    <source>
        <strain evidence="4">K2</strain>
    </source>
</reference>
<dbReference type="GO" id="GO:0005634">
    <property type="term" value="C:nucleus"/>
    <property type="evidence" value="ECO:0007669"/>
    <property type="project" value="TreeGrafter"/>
</dbReference>
<organism evidence="4 5">
    <name type="scientific">Acropora cervicornis</name>
    <name type="common">Staghorn coral</name>
    <dbReference type="NCBI Taxonomy" id="6130"/>
    <lineage>
        <taxon>Eukaryota</taxon>
        <taxon>Metazoa</taxon>
        <taxon>Cnidaria</taxon>
        <taxon>Anthozoa</taxon>
        <taxon>Hexacorallia</taxon>
        <taxon>Scleractinia</taxon>
        <taxon>Astrocoeniina</taxon>
        <taxon>Acroporidae</taxon>
        <taxon>Acropora</taxon>
    </lineage>
</organism>
<dbReference type="InterPro" id="IPR017920">
    <property type="entry name" value="COMM"/>
</dbReference>
<name>A0AAD9QKW5_ACRCE</name>
<dbReference type="PANTHER" id="PTHR15666:SF1">
    <property type="entry name" value="COMM DOMAIN-CONTAINING PROTEIN 5"/>
    <property type="match status" value="1"/>
</dbReference>